<dbReference type="Gene3D" id="1.10.1200.10">
    <property type="entry name" value="ACP-like"/>
    <property type="match status" value="1"/>
</dbReference>
<evidence type="ECO:0000256" key="5">
    <source>
        <dbReference type="ARBA" id="ARBA00023194"/>
    </source>
</evidence>
<dbReference type="RefSeq" id="WP_148905224.1">
    <property type="nucleotide sequence ID" value="NZ_VSZQ01000406.1"/>
</dbReference>
<evidence type="ECO:0000256" key="4">
    <source>
        <dbReference type="ARBA" id="ARBA00022737"/>
    </source>
</evidence>
<feature type="domain" description="Carrier" evidence="7">
    <location>
        <begin position="400"/>
        <end position="474"/>
    </location>
</feature>
<keyword evidence="9" id="KW-1185">Reference proteome</keyword>
<comment type="cofactor">
    <cofactor evidence="1">
        <name>pantetheine 4'-phosphate</name>
        <dbReference type="ChEBI" id="CHEBI:47942"/>
    </cofactor>
</comment>
<dbReference type="PANTHER" id="PTHR45527">
    <property type="entry name" value="NONRIBOSOMAL PEPTIDE SYNTHETASE"/>
    <property type="match status" value="1"/>
</dbReference>
<dbReference type="SUPFAM" id="SSF52777">
    <property type="entry name" value="CoA-dependent acyltransferases"/>
    <property type="match status" value="2"/>
</dbReference>
<dbReference type="AlphaFoldDB" id="A0A5D4HZH5"/>
<dbReference type="InterPro" id="IPR023213">
    <property type="entry name" value="CAT-like_dom_sf"/>
</dbReference>
<keyword evidence="2" id="KW-0596">Phosphopantetheine</keyword>
<dbReference type="GO" id="GO:0031177">
    <property type="term" value="F:phosphopantetheine binding"/>
    <property type="evidence" value="ECO:0007669"/>
    <property type="project" value="InterPro"/>
</dbReference>
<dbReference type="InterPro" id="IPR001242">
    <property type="entry name" value="Condensation_dom"/>
</dbReference>
<dbReference type="SMART" id="SM00823">
    <property type="entry name" value="PKS_PP"/>
    <property type="match status" value="1"/>
</dbReference>
<proteinExistence type="predicted"/>
<evidence type="ECO:0000256" key="2">
    <source>
        <dbReference type="ARBA" id="ARBA00022450"/>
    </source>
</evidence>
<dbReference type="InterPro" id="IPR000873">
    <property type="entry name" value="AMP-dep_synth/lig_dom"/>
</dbReference>
<dbReference type="NCBIfam" id="TIGR01733">
    <property type="entry name" value="AA-adenyl-dom"/>
    <property type="match status" value="1"/>
</dbReference>
<evidence type="ECO:0000256" key="1">
    <source>
        <dbReference type="ARBA" id="ARBA00001957"/>
    </source>
</evidence>
<dbReference type="SUPFAM" id="SSF47336">
    <property type="entry name" value="ACP-like"/>
    <property type="match status" value="1"/>
</dbReference>
<dbReference type="PANTHER" id="PTHR45527:SF1">
    <property type="entry name" value="FATTY ACID SYNTHASE"/>
    <property type="match status" value="1"/>
</dbReference>
<dbReference type="InterPro" id="IPR009081">
    <property type="entry name" value="PP-bd_ACP"/>
</dbReference>
<dbReference type="SUPFAM" id="SSF56801">
    <property type="entry name" value="Acetyl-CoA synthetase-like"/>
    <property type="match status" value="1"/>
</dbReference>
<dbReference type="GO" id="GO:0005737">
    <property type="term" value="C:cytoplasm"/>
    <property type="evidence" value="ECO:0007669"/>
    <property type="project" value="TreeGrafter"/>
</dbReference>
<keyword evidence="4" id="KW-0677">Repeat</keyword>
<dbReference type="Pfam" id="PF00501">
    <property type="entry name" value="AMP-binding"/>
    <property type="match status" value="1"/>
</dbReference>
<dbReference type="Gene3D" id="3.30.559.10">
    <property type="entry name" value="Chloramphenicol acetyltransferase-like domain"/>
    <property type="match status" value="1"/>
</dbReference>
<dbReference type="GO" id="GO:0043041">
    <property type="term" value="P:amino acid activation for nonribosomal peptide biosynthetic process"/>
    <property type="evidence" value="ECO:0007669"/>
    <property type="project" value="TreeGrafter"/>
</dbReference>
<dbReference type="Gene3D" id="3.40.50.12780">
    <property type="entry name" value="N-terminal domain of ligase-like"/>
    <property type="match status" value="1"/>
</dbReference>
<name>A0A5D4HZH5_9ACTN</name>
<dbReference type="Pfam" id="PF13193">
    <property type="entry name" value="AMP-binding_C"/>
    <property type="match status" value="1"/>
</dbReference>
<dbReference type="GO" id="GO:0017000">
    <property type="term" value="P:antibiotic biosynthetic process"/>
    <property type="evidence" value="ECO:0007669"/>
    <property type="project" value="UniProtKB-KW"/>
</dbReference>
<dbReference type="GO" id="GO:0008610">
    <property type="term" value="P:lipid biosynthetic process"/>
    <property type="evidence" value="ECO:0007669"/>
    <property type="project" value="UniProtKB-ARBA"/>
</dbReference>
<dbReference type="Pfam" id="PF00550">
    <property type="entry name" value="PP-binding"/>
    <property type="match status" value="1"/>
</dbReference>
<dbReference type="InterPro" id="IPR010060">
    <property type="entry name" value="NRPS_synth"/>
</dbReference>
<evidence type="ECO:0000256" key="6">
    <source>
        <dbReference type="SAM" id="MobiDB-lite"/>
    </source>
</evidence>
<dbReference type="Gene3D" id="3.30.559.30">
    <property type="entry name" value="Nonribosomal peptide synthetase, condensation domain"/>
    <property type="match status" value="1"/>
</dbReference>
<comment type="caution">
    <text evidence="8">The sequence shown here is derived from an EMBL/GenBank/DDBJ whole genome shotgun (WGS) entry which is preliminary data.</text>
</comment>
<dbReference type="PROSITE" id="PS00455">
    <property type="entry name" value="AMP_BINDING"/>
    <property type="match status" value="1"/>
</dbReference>
<dbReference type="InterPro" id="IPR042099">
    <property type="entry name" value="ANL_N_sf"/>
</dbReference>
<dbReference type="InterPro" id="IPR045851">
    <property type="entry name" value="AMP-bd_C_sf"/>
</dbReference>
<dbReference type="PROSITE" id="PS50075">
    <property type="entry name" value="CARRIER"/>
    <property type="match status" value="1"/>
</dbReference>
<dbReference type="Pfam" id="PF00668">
    <property type="entry name" value="Condensation"/>
    <property type="match status" value="1"/>
</dbReference>
<gene>
    <name evidence="8" type="ORF">FY004_37270</name>
</gene>
<feature type="non-terminal residue" evidence="8">
    <location>
        <position position="1"/>
    </location>
</feature>
<dbReference type="GO" id="GO:0044550">
    <property type="term" value="P:secondary metabolite biosynthetic process"/>
    <property type="evidence" value="ECO:0007669"/>
    <property type="project" value="TreeGrafter"/>
</dbReference>
<reference evidence="8 9" key="1">
    <citation type="submission" date="2019-08" db="EMBL/GenBank/DDBJ databases">
        <title>Draft genome for granaticin producer strain Streptomyces parvus C05.</title>
        <authorList>
            <person name="Gonzalez-Pimentel J.L."/>
        </authorList>
    </citation>
    <scope>NUCLEOTIDE SEQUENCE [LARGE SCALE GENOMIC DNA]</scope>
    <source>
        <strain evidence="8 9">C05</strain>
    </source>
</reference>
<evidence type="ECO:0000313" key="9">
    <source>
        <dbReference type="Proteomes" id="UP000323242"/>
    </source>
</evidence>
<evidence type="ECO:0000313" key="8">
    <source>
        <dbReference type="EMBL" id="TYR45255.1"/>
    </source>
</evidence>
<evidence type="ECO:0000256" key="3">
    <source>
        <dbReference type="ARBA" id="ARBA00022553"/>
    </source>
</evidence>
<dbReference type="InterPro" id="IPR020845">
    <property type="entry name" value="AMP-binding_CS"/>
</dbReference>
<dbReference type="FunFam" id="3.30.300.30:FF:000010">
    <property type="entry name" value="Enterobactin synthetase component F"/>
    <property type="match status" value="1"/>
</dbReference>
<dbReference type="EMBL" id="VSZQ01000406">
    <property type="protein sequence ID" value="TYR45255.1"/>
    <property type="molecule type" value="Genomic_DNA"/>
</dbReference>
<organism evidence="8 9">
    <name type="scientific">Streptomyces parvus</name>
    <dbReference type="NCBI Taxonomy" id="66428"/>
    <lineage>
        <taxon>Bacteria</taxon>
        <taxon>Bacillati</taxon>
        <taxon>Actinomycetota</taxon>
        <taxon>Actinomycetes</taxon>
        <taxon>Kitasatosporales</taxon>
        <taxon>Streptomycetaceae</taxon>
        <taxon>Streptomyces</taxon>
    </lineage>
</organism>
<protein>
    <submittedName>
        <fullName evidence="8">Amino acid adenylation domain-containing protein</fullName>
    </submittedName>
</protein>
<keyword evidence="5" id="KW-0045">Antibiotic biosynthesis</keyword>
<dbReference type="InterPro" id="IPR010071">
    <property type="entry name" value="AA_adenyl_dom"/>
</dbReference>
<accession>A0A5D4HZH5</accession>
<dbReference type="Proteomes" id="UP000323242">
    <property type="component" value="Unassembled WGS sequence"/>
</dbReference>
<dbReference type="InterPro" id="IPR020806">
    <property type="entry name" value="PKS_PP-bd"/>
</dbReference>
<dbReference type="Gene3D" id="3.30.300.30">
    <property type="match status" value="1"/>
</dbReference>
<feature type="region of interest" description="Disordered" evidence="6">
    <location>
        <begin position="1"/>
        <end position="32"/>
    </location>
</feature>
<dbReference type="NCBIfam" id="TIGR01720">
    <property type="entry name" value="NRPS-para261"/>
    <property type="match status" value="1"/>
</dbReference>
<sequence length="959" mass="102295">VLTAPGTPASDGVPRLEIDGTPHARSADDPGLWRTQRPDTAAYIIYTSGSTGRPKGVAVTHTGLPALARTLADAFGAGPGDRVLQFASLSFDTSVWEIVMALFSGAALEIVPADRRLGEPLAEFLAEHQVTHLTVPPAVLAALPEDAVAPGTTLIVAGEACTPALVRAWAPRTRMFNSYGPTETTVDATLWRCDPDRLRPEDTSPVPVGTAVAETAALVLDAALRPVPPGTPGELYVAGSGLARGYLGRPGLTATRFVAAPYGPPGTRMYRTGDLARRRADGELEYLGRADHQVKLRGFRVELGEIESALTALDGVRQAAAVLREDRPGNRLLAAYAVARPGADLDPDRLRTELARTLPDHAVPATLTVLPALPLGPTGKVDRAALPAPAVADPAGSGELPEDATEQVLAELIAGLLKLPAVGRHDSFFGLGGDSITSIVLVSAARRRGLVISPRDVFEQRTVSALARVARREEAAALVHDPGAGTVPLTPVMHALRRRGGDHRTYHQSLLVTIPPGLTAERLRRALGRLVAHHPVLAARLDDAWTLHVPEDPDLADDALSVVRAGASLTDAIASASRTAVGELDPHTGRMLRAVLLQPEDGEPARLLLIAHHLVVDAVSWRILLPDLAQLCAEPNAPLPPVETSFRTWSRALTGDATDRRSELPYWSEVLGEPGPAPYGREPDPATDTPDTVHRLITTVPADLAEPALNEVTTAFHCTEQDVLLTAFVLAHSRWRSESSTLVLLEGHGRDGVLPEVAAPARTVGWFTSQYPFRARLTEAGADTTIADPSTGGRLLKQIKEQLRAVPDHGIGYGQLRHLDAASETVLAARPEPRTGFNYLGRYDVGETGAAAPEPWTPSPESAAVWRPAPALGVHTAVDLDITALRRPSGTELSVSWHHASRLVSDEEIAVLDRWWRTALETLVAAARTQAAGHTPSDLGLLSLSQDEIDEFEDEWRTT</sequence>
<keyword evidence="3" id="KW-0597">Phosphoprotein</keyword>
<evidence type="ECO:0000259" key="7">
    <source>
        <dbReference type="PROSITE" id="PS50075"/>
    </source>
</evidence>
<dbReference type="GO" id="GO:0003824">
    <property type="term" value="F:catalytic activity"/>
    <property type="evidence" value="ECO:0007669"/>
    <property type="project" value="InterPro"/>
</dbReference>
<dbReference type="InterPro" id="IPR025110">
    <property type="entry name" value="AMP-bd_C"/>
</dbReference>
<dbReference type="InterPro" id="IPR036736">
    <property type="entry name" value="ACP-like_sf"/>
</dbReference>
<feature type="compositionally biased region" description="Basic and acidic residues" evidence="6">
    <location>
        <begin position="14"/>
        <end position="28"/>
    </location>
</feature>